<accession>A0ACC3AQ04</accession>
<organism evidence="1 2">
    <name type="scientific">Aspergillus melleus</name>
    <dbReference type="NCBI Taxonomy" id="138277"/>
    <lineage>
        <taxon>Eukaryota</taxon>
        <taxon>Fungi</taxon>
        <taxon>Dikarya</taxon>
        <taxon>Ascomycota</taxon>
        <taxon>Pezizomycotina</taxon>
        <taxon>Eurotiomycetes</taxon>
        <taxon>Eurotiomycetidae</taxon>
        <taxon>Eurotiales</taxon>
        <taxon>Aspergillaceae</taxon>
        <taxon>Aspergillus</taxon>
        <taxon>Aspergillus subgen. Circumdati</taxon>
    </lineage>
</organism>
<dbReference type="Proteomes" id="UP001177260">
    <property type="component" value="Unassembled WGS sequence"/>
</dbReference>
<dbReference type="EMBL" id="JAOPJF010000102">
    <property type="protein sequence ID" value="KAK1139656.1"/>
    <property type="molecule type" value="Genomic_DNA"/>
</dbReference>
<name>A0ACC3AQ04_9EURO</name>
<keyword evidence="2" id="KW-1185">Reference proteome</keyword>
<evidence type="ECO:0000313" key="2">
    <source>
        <dbReference type="Proteomes" id="UP001177260"/>
    </source>
</evidence>
<sequence>MFTPHSNRPNNIPIVIPSGSDSDGYSDSELSDMEVDPPTRPQRAGMGSRFDTAPPPMRYRPSQPPYHTSLEQEKKVRSRLREERHAALSVLTDRELLTTQALAAQETCVMLMMRGGGDLLK</sequence>
<proteinExistence type="predicted"/>
<evidence type="ECO:0000313" key="1">
    <source>
        <dbReference type="EMBL" id="KAK1139656.1"/>
    </source>
</evidence>
<reference evidence="1 2" key="1">
    <citation type="journal article" date="2023" name="ACS Omega">
        <title>Identification of the Neoaspergillic Acid Biosynthesis Gene Cluster by Establishing an In Vitro CRISPR-Ribonucleoprotein Genetic System in Aspergillus melleus.</title>
        <authorList>
            <person name="Yuan B."/>
            <person name="Grau M.F."/>
            <person name="Murata R.M."/>
            <person name="Torok T."/>
            <person name="Venkateswaran K."/>
            <person name="Stajich J.E."/>
            <person name="Wang C.C.C."/>
        </authorList>
    </citation>
    <scope>NUCLEOTIDE SEQUENCE [LARGE SCALE GENOMIC DNA]</scope>
    <source>
        <strain evidence="1 2">IMV 1140</strain>
    </source>
</reference>
<gene>
    <name evidence="1" type="ORF">N8T08_000593</name>
</gene>
<protein>
    <submittedName>
        <fullName evidence="1">Uncharacterized protein</fullName>
    </submittedName>
</protein>
<comment type="caution">
    <text evidence="1">The sequence shown here is derived from an EMBL/GenBank/DDBJ whole genome shotgun (WGS) entry which is preliminary data.</text>
</comment>